<name>A0AAD3TA48_NEPGR</name>
<sequence>MMLSGAASSAKLIEVKVAYHTVPSRLKSLPKVTGPAVGEGGCSIKPIPDQVLVNYASTDAGTSGKMVVSSPVCGGNALDDGATQQPCCPAIDVCSARGLVSTMPSQLIDSDPFQTSYAACAASAGDDSEEDGAPSGSLKDEPVIGVAIADQSVEVPSAEEPCCAPLSAGVVLPEVAGDVDVLASISKDELLVDQALDQASFLKRVRFAPEILSVEALSSVPHRRMLAPCSDIYHPVKFRRSNIGILASEDVPVDDGPNPGADIECHDLSFPPSDGATPEMEPASVIDPDIMPSPISRIALCRSNLCRSAFGLRGLDSDASPLGCDLLFAGVKLSGMHSLGVMFSRLELAGAGVQLSGVLFAEVHISGVPKPECFFPEFVLAGAKFSECNFSV</sequence>
<proteinExistence type="predicted"/>
<organism evidence="1 2">
    <name type="scientific">Nepenthes gracilis</name>
    <name type="common">Slender pitcher plant</name>
    <dbReference type="NCBI Taxonomy" id="150966"/>
    <lineage>
        <taxon>Eukaryota</taxon>
        <taxon>Viridiplantae</taxon>
        <taxon>Streptophyta</taxon>
        <taxon>Embryophyta</taxon>
        <taxon>Tracheophyta</taxon>
        <taxon>Spermatophyta</taxon>
        <taxon>Magnoliopsida</taxon>
        <taxon>eudicotyledons</taxon>
        <taxon>Gunneridae</taxon>
        <taxon>Pentapetalae</taxon>
        <taxon>Caryophyllales</taxon>
        <taxon>Nepenthaceae</taxon>
        <taxon>Nepenthes</taxon>
    </lineage>
</organism>
<protein>
    <submittedName>
        <fullName evidence="1">Uncharacterized protein</fullName>
    </submittedName>
</protein>
<dbReference type="Proteomes" id="UP001279734">
    <property type="component" value="Unassembled WGS sequence"/>
</dbReference>
<dbReference type="AlphaFoldDB" id="A0AAD3TA48"/>
<dbReference type="EMBL" id="BSYO01000029">
    <property type="protein sequence ID" value="GMH25376.1"/>
    <property type="molecule type" value="Genomic_DNA"/>
</dbReference>
<reference evidence="1" key="1">
    <citation type="submission" date="2023-05" db="EMBL/GenBank/DDBJ databases">
        <title>Nepenthes gracilis genome sequencing.</title>
        <authorList>
            <person name="Fukushima K."/>
        </authorList>
    </citation>
    <scope>NUCLEOTIDE SEQUENCE</scope>
    <source>
        <strain evidence="1">SING2019-196</strain>
    </source>
</reference>
<keyword evidence="2" id="KW-1185">Reference proteome</keyword>
<evidence type="ECO:0000313" key="1">
    <source>
        <dbReference type="EMBL" id="GMH25376.1"/>
    </source>
</evidence>
<accession>A0AAD3TA48</accession>
<comment type="caution">
    <text evidence="1">The sequence shown here is derived from an EMBL/GenBank/DDBJ whole genome shotgun (WGS) entry which is preliminary data.</text>
</comment>
<gene>
    <name evidence="1" type="ORF">Nepgr_027219</name>
</gene>
<evidence type="ECO:0000313" key="2">
    <source>
        <dbReference type="Proteomes" id="UP001279734"/>
    </source>
</evidence>